<protein>
    <submittedName>
        <fullName evidence="1">Uncharacterized protein</fullName>
    </submittedName>
</protein>
<evidence type="ECO:0000313" key="1">
    <source>
        <dbReference type="EMBL" id="DAF61841.1"/>
    </source>
</evidence>
<name>A0A8S5TF09_9CAUD</name>
<organism evidence="1">
    <name type="scientific">Siphoviridae sp. ctbgC51</name>
    <dbReference type="NCBI Taxonomy" id="2827901"/>
    <lineage>
        <taxon>Viruses</taxon>
        <taxon>Duplodnaviria</taxon>
        <taxon>Heunggongvirae</taxon>
        <taxon>Uroviricota</taxon>
        <taxon>Caudoviricetes</taxon>
    </lineage>
</organism>
<proteinExistence type="predicted"/>
<sequence>MRLIDASAYKAILKGWLSEMHAGEDEEENAEGTAIYSCICQLDDAPTVDAVVVTRCKNCIYFGVNKENDPYCTNRRGLDDPVPDGFCNYGDPKE</sequence>
<accession>A0A8S5TF09</accession>
<reference evidence="1" key="1">
    <citation type="journal article" date="2021" name="Proc. Natl. Acad. Sci. U.S.A.">
        <title>A Catalog of Tens of Thousands of Viruses from Human Metagenomes Reveals Hidden Associations with Chronic Diseases.</title>
        <authorList>
            <person name="Tisza M.J."/>
            <person name="Buck C.B."/>
        </authorList>
    </citation>
    <scope>NUCLEOTIDE SEQUENCE</scope>
    <source>
        <strain evidence="1">CtbgC51</strain>
    </source>
</reference>
<dbReference type="EMBL" id="BK032817">
    <property type="protein sequence ID" value="DAF61841.1"/>
    <property type="molecule type" value="Genomic_DNA"/>
</dbReference>